<evidence type="ECO:0000256" key="2">
    <source>
        <dbReference type="SAM" id="SignalP"/>
    </source>
</evidence>
<proteinExistence type="predicted"/>
<dbReference type="InterPro" id="IPR025232">
    <property type="entry name" value="DUF4174"/>
</dbReference>
<dbReference type="EMBL" id="CABFWE030000011">
    <property type="protein sequence ID" value="CAD7049911.1"/>
    <property type="molecule type" value="Genomic_DNA"/>
</dbReference>
<dbReference type="Pfam" id="PF13778">
    <property type="entry name" value="DUF4174"/>
    <property type="match status" value="1"/>
</dbReference>
<evidence type="ECO:0000259" key="3">
    <source>
        <dbReference type="Pfam" id="PF13778"/>
    </source>
</evidence>
<evidence type="ECO:0000313" key="5">
    <source>
        <dbReference type="Proteomes" id="UP000601041"/>
    </source>
</evidence>
<gene>
    <name evidence="4" type="ORF">RHAB21_04096</name>
</gene>
<comment type="caution">
    <text evidence="4">The sequence shown here is derived from an EMBL/GenBank/DDBJ whole genome shotgun (WGS) entry which is preliminary data.</text>
</comment>
<evidence type="ECO:0000256" key="1">
    <source>
        <dbReference type="ARBA" id="ARBA00022729"/>
    </source>
</evidence>
<name>A0ABN7JVA9_9HYPH</name>
<reference evidence="4 5" key="1">
    <citation type="submission" date="2020-11" db="EMBL/GenBank/DDBJ databases">
        <authorList>
            <person name="Lassalle F."/>
        </authorList>
    </citation>
    <scope>NUCLEOTIDE SEQUENCE [LARGE SCALE GENOMIC DNA]</scope>
    <source>
        <strain evidence="4 5">AB21</strain>
    </source>
</reference>
<protein>
    <recommendedName>
        <fullName evidence="3">DUF4174 domain-containing protein</fullName>
    </recommendedName>
</protein>
<feature type="domain" description="DUF4174" evidence="3">
    <location>
        <begin position="24"/>
        <end position="137"/>
    </location>
</feature>
<evidence type="ECO:0000313" key="4">
    <source>
        <dbReference type="EMBL" id="CAD7049911.1"/>
    </source>
</evidence>
<keyword evidence="1 2" id="KW-0732">Signal</keyword>
<sequence>MKIMLAVALLLLSTVSQGFSMDGLSELTRKNRVLAVFGGATDGRLRQQITLLMKKTDDLADRDMIVLQVSGDTVSAIFGSAPDLDADALRAGAEASGDEFQVILVGKDGGIKLRSNQVVANVEIFDLIDRMPMRRAENG</sequence>
<accession>A0ABN7JVA9</accession>
<organism evidence="4 5">
    <name type="scientific">Pseudorhizobium halotolerans</name>
    <dbReference type="NCBI Taxonomy" id="1233081"/>
    <lineage>
        <taxon>Bacteria</taxon>
        <taxon>Pseudomonadati</taxon>
        <taxon>Pseudomonadota</taxon>
        <taxon>Alphaproteobacteria</taxon>
        <taxon>Hyphomicrobiales</taxon>
        <taxon>Rhizobiaceae</taxon>
        <taxon>Rhizobium/Agrobacterium group</taxon>
        <taxon>Pseudorhizobium</taxon>
    </lineage>
</organism>
<dbReference type="Proteomes" id="UP000601041">
    <property type="component" value="Unassembled WGS sequence"/>
</dbReference>
<feature type="signal peptide" evidence="2">
    <location>
        <begin position="1"/>
        <end position="20"/>
    </location>
</feature>
<feature type="chain" id="PRO_5046451546" description="DUF4174 domain-containing protein" evidence="2">
    <location>
        <begin position="21"/>
        <end position="139"/>
    </location>
</feature>
<keyword evidence="5" id="KW-1185">Reference proteome</keyword>